<name>A0A1C2E8P4_9HYPH</name>
<evidence type="ECO:0008006" key="5">
    <source>
        <dbReference type="Google" id="ProtNLM"/>
    </source>
</evidence>
<comment type="caution">
    <text evidence="3">The sequence shown here is derived from an EMBL/GenBank/DDBJ whole genome shotgun (WGS) entry which is preliminary data.</text>
</comment>
<dbReference type="EMBL" id="MDEO01000025">
    <property type="protein sequence ID" value="OCX23355.1"/>
    <property type="molecule type" value="Genomic_DNA"/>
</dbReference>
<dbReference type="RefSeq" id="WP_024925676.1">
    <property type="nucleotide sequence ID" value="NZ_MDEO01000025.1"/>
</dbReference>
<evidence type="ECO:0000256" key="1">
    <source>
        <dbReference type="SAM" id="MobiDB-lite"/>
    </source>
</evidence>
<proteinExistence type="predicted"/>
<feature type="region of interest" description="Disordered" evidence="1">
    <location>
        <begin position="157"/>
        <end position="176"/>
    </location>
</feature>
<protein>
    <recommendedName>
        <fullName evidence="5">DUF1254 domain-containing protein</fullName>
    </recommendedName>
</protein>
<reference evidence="3 4" key="1">
    <citation type="submission" date="2016-08" db="EMBL/GenBank/DDBJ databases">
        <title>Whole genome sequence of Mesorhizobium sp. strain UASWS1009 isolated from industrial sewage.</title>
        <authorList>
            <person name="Crovadore J."/>
            <person name="Calmin G."/>
            <person name="Chablais R."/>
            <person name="Cochard B."/>
            <person name="Lefort F."/>
        </authorList>
    </citation>
    <scope>NUCLEOTIDE SEQUENCE [LARGE SCALE GENOMIC DNA]</scope>
    <source>
        <strain evidence="3 4">UASWS1009</strain>
    </source>
</reference>
<feature type="compositionally biased region" description="Basic and acidic residues" evidence="1">
    <location>
        <begin position="157"/>
        <end position="167"/>
    </location>
</feature>
<keyword evidence="2" id="KW-0732">Signal</keyword>
<evidence type="ECO:0000313" key="3">
    <source>
        <dbReference type="EMBL" id="OCX23355.1"/>
    </source>
</evidence>
<gene>
    <name evidence="3" type="ORF">QV13_03850</name>
</gene>
<feature type="signal peptide" evidence="2">
    <location>
        <begin position="1"/>
        <end position="23"/>
    </location>
</feature>
<dbReference type="STRING" id="1566387.QV13_03850"/>
<keyword evidence="4" id="KW-1185">Reference proteome</keyword>
<accession>A0A1C2E8P4</accession>
<evidence type="ECO:0000256" key="2">
    <source>
        <dbReference type="SAM" id="SignalP"/>
    </source>
</evidence>
<dbReference type="Proteomes" id="UP000094412">
    <property type="component" value="Unassembled WGS sequence"/>
</dbReference>
<sequence>MAGWSGPKLGAMGLALLSTIALGACRQSEDGKYFEVSGRLFEFNYRLARATYVVTLNPMRPMEDGQVAVVTFENPAGGAPFVVDQPIWPKMQHVTLTSPALTCVVKDRPYAVSIRIQDATGKLLQTLQTTLISDEDQSVLPDRPLVLGSVYELNPELADHPDGRLPGEPKPNCPKA</sequence>
<organism evidence="3 4">
    <name type="scientific">Mesorhizobium hungaricum</name>
    <dbReference type="NCBI Taxonomy" id="1566387"/>
    <lineage>
        <taxon>Bacteria</taxon>
        <taxon>Pseudomonadati</taxon>
        <taxon>Pseudomonadota</taxon>
        <taxon>Alphaproteobacteria</taxon>
        <taxon>Hyphomicrobiales</taxon>
        <taxon>Phyllobacteriaceae</taxon>
        <taxon>Mesorhizobium</taxon>
    </lineage>
</organism>
<feature type="chain" id="PRO_5008660306" description="DUF1254 domain-containing protein" evidence="2">
    <location>
        <begin position="24"/>
        <end position="176"/>
    </location>
</feature>
<dbReference type="AlphaFoldDB" id="A0A1C2E8P4"/>
<evidence type="ECO:0000313" key="4">
    <source>
        <dbReference type="Proteomes" id="UP000094412"/>
    </source>
</evidence>